<protein>
    <submittedName>
        <fullName evidence="5">TetR/AcrR family transcriptional regulator</fullName>
    </submittedName>
</protein>
<dbReference type="InterPro" id="IPR050109">
    <property type="entry name" value="HTH-type_TetR-like_transc_reg"/>
</dbReference>
<feature type="compositionally biased region" description="Basic and acidic residues" evidence="3">
    <location>
        <begin position="247"/>
        <end position="263"/>
    </location>
</feature>
<feature type="DNA-binding region" description="H-T-H motif" evidence="2">
    <location>
        <begin position="28"/>
        <end position="47"/>
    </location>
</feature>
<dbReference type="PANTHER" id="PTHR30055:SF209">
    <property type="entry name" value="POSSIBLE TRANSCRIPTIONAL REGULATORY PROTEIN (PROBABLY TETR-FAMILY)"/>
    <property type="match status" value="1"/>
</dbReference>
<dbReference type="PANTHER" id="PTHR30055">
    <property type="entry name" value="HTH-TYPE TRANSCRIPTIONAL REGULATOR RUTR"/>
    <property type="match status" value="1"/>
</dbReference>
<evidence type="ECO:0000256" key="3">
    <source>
        <dbReference type="SAM" id="MobiDB-lite"/>
    </source>
</evidence>
<feature type="domain" description="HTH tetR-type" evidence="4">
    <location>
        <begin position="5"/>
        <end position="65"/>
    </location>
</feature>
<evidence type="ECO:0000256" key="2">
    <source>
        <dbReference type="PROSITE-ProRule" id="PRU00335"/>
    </source>
</evidence>
<dbReference type="Gene3D" id="1.10.357.10">
    <property type="entry name" value="Tetracycline Repressor, domain 2"/>
    <property type="match status" value="1"/>
</dbReference>
<name>A0ABX0YZT5_STRTL</name>
<dbReference type="InterPro" id="IPR001647">
    <property type="entry name" value="HTH_TetR"/>
</dbReference>
<evidence type="ECO:0000313" key="6">
    <source>
        <dbReference type="Proteomes" id="UP000635996"/>
    </source>
</evidence>
<proteinExistence type="predicted"/>
<dbReference type="RefSeq" id="WP_168132133.1">
    <property type="nucleotide sequence ID" value="NZ_JAATEL010000024.1"/>
</dbReference>
<reference evidence="5 6" key="1">
    <citation type="submission" date="2020-03" db="EMBL/GenBank/DDBJ databases">
        <title>WGS of actinomycetes isolated from Thailand.</title>
        <authorList>
            <person name="Thawai C."/>
        </authorList>
    </citation>
    <scope>NUCLEOTIDE SEQUENCE [LARGE SCALE GENOMIC DNA]</scope>
    <source>
        <strain evidence="5 6">NBRC 13905</strain>
    </source>
</reference>
<sequence>MVRAVRTRERVLDAAAELLNREGRTALSTRAVSAAAGIQPPTLYRLFGDKAGLLDALAAHGFAQYLAGKQALEETDDPVADLRRSWDLHVGFGLSRPACYILMFGEGRRRGFAEAGAETMGMLRRNVARIAAAGRLRMSVDRATWLLHANGVGAVLSLIALPPHERDPDLPAAAFEHVLRTLTLTVDGDDAADARSGVAGRAAALREALRISGTTVLTRSESTLLTDWLDRLADADDADSAGTAAATDRRTDHPVERDGRDDA</sequence>
<evidence type="ECO:0000313" key="5">
    <source>
        <dbReference type="EMBL" id="NJP16606.1"/>
    </source>
</evidence>
<dbReference type="PROSITE" id="PS50977">
    <property type="entry name" value="HTH_TETR_2"/>
    <property type="match status" value="1"/>
</dbReference>
<dbReference type="SUPFAM" id="SSF48498">
    <property type="entry name" value="Tetracyclin repressor-like, C-terminal domain"/>
    <property type="match status" value="1"/>
</dbReference>
<dbReference type="InterPro" id="IPR036271">
    <property type="entry name" value="Tet_transcr_reg_TetR-rel_C_sf"/>
</dbReference>
<dbReference type="SUPFAM" id="SSF46689">
    <property type="entry name" value="Homeodomain-like"/>
    <property type="match status" value="1"/>
</dbReference>
<keyword evidence="1 2" id="KW-0238">DNA-binding</keyword>
<dbReference type="Proteomes" id="UP000635996">
    <property type="component" value="Unassembled WGS sequence"/>
</dbReference>
<dbReference type="EMBL" id="JAATEL010000024">
    <property type="protein sequence ID" value="NJP16606.1"/>
    <property type="molecule type" value="Genomic_DNA"/>
</dbReference>
<evidence type="ECO:0000256" key="1">
    <source>
        <dbReference type="ARBA" id="ARBA00023125"/>
    </source>
</evidence>
<dbReference type="PRINTS" id="PR00455">
    <property type="entry name" value="HTHTETR"/>
</dbReference>
<accession>A0ABX0YZT5</accession>
<comment type="caution">
    <text evidence="5">The sequence shown here is derived from an EMBL/GenBank/DDBJ whole genome shotgun (WGS) entry which is preliminary data.</text>
</comment>
<dbReference type="Pfam" id="PF00440">
    <property type="entry name" value="TetR_N"/>
    <property type="match status" value="1"/>
</dbReference>
<gene>
    <name evidence="5" type="ORF">HCJ95_20590</name>
</gene>
<keyword evidence="6" id="KW-1185">Reference proteome</keyword>
<organism evidence="5 6">
    <name type="scientific">Streptomyces thermoviolaceus subsp. thermoviolaceus</name>
    <dbReference type="NCBI Taxonomy" id="66860"/>
    <lineage>
        <taxon>Bacteria</taxon>
        <taxon>Bacillati</taxon>
        <taxon>Actinomycetota</taxon>
        <taxon>Actinomycetes</taxon>
        <taxon>Kitasatosporales</taxon>
        <taxon>Streptomycetaceae</taxon>
        <taxon>Streptomyces</taxon>
    </lineage>
</organism>
<feature type="region of interest" description="Disordered" evidence="3">
    <location>
        <begin position="238"/>
        <end position="263"/>
    </location>
</feature>
<evidence type="ECO:0000259" key="4">
    <source>
        <dbReference type="PROSITE" id="PS50977"/>
    </source>
</evidence>
<dbReference type="InterPro" id="IPR009057">
    <property type="entry name" value="Homeodomain-like_sf"/>
</dbReference>